<dbReference type="AlphaFoldDB" id="A0A336KRT0"/>
<gene>
    <name evidence="1" type="primary">CSON014520</name>
</gene>
<dbReference type="VEuPathDB" id="VectorBase:CSON014520"/>
<accession>A0A336KRT0</accession>
<evidence type="ECO:0000313" key="1">
    <source>
        <dbReference type="EMBL" id="SSX07077.1"/>
    </source>
</evidence>
<dbReference type="EMBL" id="UFQS01000827">
    <property type="protein sequence ID" value="SSX07077.1"/>
    <property type="molecule type" value="Genomic_DNA"/>
</dbReference>
<sequence>MPVTWQWPEPKEVIKTRELNPTKLY</sequence>
<name>A0A336KRT0_CULSO</name>
<reference evidence="2" key="2">
    <citation type="submission" date="2018-07" db="EMBL/GenBank/DDBJ databases">
        <authorList>
            <person name="Quirk P.G."/>
            <person name="Krulwich T.A."/>
        </authorList>
    </citation>
    <scope>NUCLEOTIDE SEQUENCE</scope>
</reference>
<reference evidence="1" key="1">
    <citation type="submission" date="2018-04" db="EMBL/GenBank/DDBJ databases">
        <authorList>
            <person name="Go L.Y."/>
            <person name="Mitchell J.A."/>
        </authorList>
    </citation>
    <scope>NUCLEOTIDE SEQUENCE</scope>
    <source>
        <tissue evidence="1">Whole organism</tissue>
    </source>
</reference>
<dbReference type="EMBL" id="UFQT01000827">
    <property type="protein sequence ID" value="SSX27420.1"/>
    <property type="molecule type" value="Genomic_DNA"/>
</dbReference>
<organism evidence="1">
    <name type="scientific">Culicoides sonorensis</name>
    <name type="common">Biting midge</name>
    <dbReference type="NCBI Taxonomy" id="179676"/>
    <lineage>
        <taxon>Eukaryota</taxon>
        <taxon>Metazoa</taxon>
        <taxon>Ecdysozoa</taxon>
        <taxon>Arthropoda</taxon>
        <taxon>Hexapoda</taxon>
        <taxon>Insecta</taxon>
        <taxon>Pterygota</taxon>
        <taxon>Neoptera</taxon>
        <taxon>Endopterygota</taxon>
        <taxon>Diptera</taxon>
        <taxon>Nematocera</taxon>
        <taxon>Chironomoidea</taxon>
        <taxon>Ceratopogonidae</taxon>
        <taxon>Ceratopogoninae</taxon>
        <taxon>Culicoides</taxon>
        <taxon>Monoculicoides</taxon>
    </lineage>
</organism>
<proteinExistence type="predicted"/>
<evidence type="ECO:0000313" key="2">
    <source>
        <dbReference type="EMBL" id="SSX27420.1"/>
    </source>
</evidence>
<protein>
    <submittedName>
        <fullName evidence="1">CSON014520 protein</fullName>
    </submittedName>
</protein>